<evidence type="ECO:0000313" key="2">
    <source>
        <dbReference type="Proteomes" id="UP000216857"/>
    </source>
</evidence>
<sequence>MRFDFALRAEDVPLRFESAVREQIDQANNELLRIFHSPHAAAMNRPAGAGPHEAGLCVY</sequence>
<evidence type="ECO:0000313" key="1">
    <source>
        <dbReference type="EMBL" id="OZI20000.1"/>
    </source>
</evidence>
<proteinExistence type="predicted"/>
<comment type="caution">
    <text evidence="1">The sequence shown here is derived from an EMBL/GenBank/DDBJ whole genome shotgun (WGS) entry which is preliminary data.</text>
</comment>
<reference evidence="1" key="1">
    <citation type="submission" date="2017-05" db="EMBL/GenBank/DDBJ databases">
        <title>Complete and WGS of Bordetella genogroups.</title>
        <authorList>
            <person name="Spilker T."/>
            <person name="Lipuma J."/>
        </authorList>
    </citation>
    <scope>NUCLEOTIDE SEQUENCE</scope>
    <source>
        <strain evidence="1">AU21707</strain>
    </source>
</reference>
<keyword evidence="2" id="KW-1185">Reference proteome</keyword>
<dbReference type="AlphaFoldDB" id="A0A261R5Y8"/>
<name>A0A261R5Y8_9BORD</name>
<protein>
    <submittedName>
        <fullName evidence="1">Uncharacterized protein</fullName>
    </submittedName>
</protein>
<dbReference type="EMBL" id="NEVJ01000003">
    <property type="protein sequence ID" value="OZI20000.1"/>
    <property type="molecule type" value="Genomic_DNA"/>
</dbReference>
<dbReference type="Proteomes" id="UP000216857">
    <property type="component" value="Unassembled WGS sequence"/>
</dbReference>
<organism evidence="1 2">
    <name type="scientific">Bordetella genomosp. 9</name>
    <dbReference type="NCBI Taxonomy" id="1416803"/>
    <lineage>
        <taxon>Bacteria</taxon>
        <taxon>Pseudomonadati</taxon>
        <taxon>Pseudomonadota</taxon>
        <taxon>Betaproteobacteria</taxon>
        <taxon>Burkholderiales</taxon>
        <taxon>Alcaligenaceae</taxon>
        <taxon>Bordetella</taxon>
    </lineage>
</organism>
<gene>
    <name evidence="1" type="ORF">CAL26_20820</name>
</gene>
<accession>A0A261R5Y8</accession>